<reference evidence="3" key="2">
    <citation type="submission" date="2020-02" db="EMBL/GenBank/DDBJ databases">
        <authorList>
            <person name="Gilchrist C.L.M."/>
            <person name="Chooi Y.-H."/>
        </authorList>
    </citation>
    <scope>NUCLEOTIDE SEQUENCE</scope>
    <source>
        <strain evidence="3">MST-FP2251</strain>
    </source>
</reference>
<name>A0AAD4CBT3_ASPNN</name>
<evidence type="ECO:0000256" key="1">
    <source>
        <dbReference type="SAM" id="MobiDB-lite"/>
    </source>
</evidence>
<protein>
    <submittedName>
        <fullName evidence="3">Uncharacterized protein</fullName>
    </submittedName>
</protein>
<dbReference type="InterPro" id="IPR057394">
    <property type="entry name" value="PIGBOS1"/>
</dbReference>
<feature type="transmembrane region" description="Helical" evidence="2">
    <location>
        <begin position="6"/>
        <end position="23"/>
    </location>
</feature>
<feature type="compositionally biased region" description="Basic and acidic residues" evidence="1">
    <location>
        <begin position="59"/>
        <end position="70"/>
    </location>
</feature>
<proteinExistence type="predicted"/>
<evidence type="ECO:0000313" key="3">
    <source>
        <dbReference type="EMBL" id="KAF9883569.1"/>
    </source>
</evidence>
<dbReference type="AlphaFoldDB" id="A0AAD4CBT3"/>
<gene>
    <name evidence="3" type="ORF">FE257_003168</name>
</gene>
<evidence type="ECO:0000256" key="2">
    <source>
        <dbReference type="SAM" id="Phobius"/>
    </source>
</evidence>
<keyword evidence="4" id="KW-1185">Reference proteome</keyword>
<organism evidence="3 4">
    <name type="scientific">Aspergillus nanangensis</name>
    <dbReference type="NCBI Taxonomy" id="2582783"/>
    <lineage>
        <taxon>Eukaryota</taxon>
        <taxon>Fungi</taxon>
        <taxon>Dikarya</taxon>
        <taxon>Ascomycota</taxon>
        <taxon>Pezizomycotina</taxon>
        <taxon>Eurotiomycetes</taxon>
        <taxon>Eurotiomycetidae</taxon>
        <taxon>Eurotiales</taxon>
        <taxon>Aspergillaceae</taxon>
        <taxon>Aspergillus</taxon>
        <taxon>Aspergillus subgen. Circumdati</taxon>
    </lineage>
</organism>
<dbReference type="EMBL" id="VCAU01000158">
    <property type="protein sequence ID" value="KAF9883569.1"/>
    <property type="molecule type" value="Genomic_DNA"/>
</dbReference>
<dbReference type="Pfam" id="PF23670">
    <property type="entry name" value="PIGBOS1"/>
    <property type="match status" value="1"/>
</dbReference>
<feature type="region of interest" description="Disordered" evidence="1">
    <location>
        <begin position="32"/>
        <end position="70"/>
    </location>
</feature>
<sequence length="70" mass="7730">MSRNWFPALMAIGMGVFSGYYAFQPALKELQTEKDQSHRVQPPAPQAQQTSTSTGSSEHVTETNSKEGQQ</sequence>
<evidence type="ECO:0000313" key="4">
    <source>
        <dbReference type="Proteomes" id="UP001194746"/>
    </source>
</evidence>
<comment type="caution">
    <text evidence="3">The sequence shown here is derived from an EMBL/GenBank/DDBJ whole genome shotgun (WGS) entry which is preliminary data.</text>
</comment>
<keyword evidence="2" id="KW-0812">Transmembrane</keyword>
<accession>A0AAD4CBT3</accession>
<dbReference type="Proteomes" id="UP001194746">
    <property type="component" value="Unassembled WGS sequence"/>
</dbReference>
<feature type="compositionally biased region" description="Low complexity" evidence="1">
    <location>
        <begin position="46"/>
        <end position="57"/>
    </location>
</feature>
<keyword evidence="2" id="KW-0472">Membrane</keyword>
<keyword evidence="2" id="KW-1133">Transmembrane helix</keyword>
<reference evidence="3" key="1">
    <citation type="journal article" date="2019" name="Beilstein J. Org. Chem.">
        <title>Nanangenines: drimane sesquiterpenoids as the dominant metabolite cohort of a novel Australian fungus, Aspergillus nanangensis.</title>
        <authorList>
            <person name="Lacey H.J."/>
            <person name="Gilchrist C.L.M."/>
            <person name="Crombie A."/>
            <person name="Kalaitzis J.A."/>
            <person name="Vuong D."/>
            <person name="Rutledge P.J."/>
            <person name="Turner P."/>
            <person name="Pitt J.I."/>
            <person name="Lacey E."/>
            <person name="Chooi Y.H."/>
            <person name="Piggott A.M."/>
        </authorList>
    </citation>
    <scope>NUCLEOTIDE SEQUENCE</scope>
    <source>
        <strain evidence="3">MST-FP2251</strain>
    </source>
</reference>